<evidence type="ECO:0000313" key="1">
    <source>
        <dbReference type="EMBL" id="CAK0857835.1"/>
    </source>
</evidence>
<dbReference type="EMBL" id="CAUYUJ010015760">
    <property type="protein sequence ID" value="CAK0857835.1"/>
    <property type="molecule type" value="Genomic_DNA"/>
</dbReference>
<keyword evidence="2" id="KW-1185">Reference proteome</keyword>
<dbReference type="Proteomes" id="UP001189429">
    <property type="component" value="Unassembled WGS sequence"/>
</dbReference>
<sequence>MIRMASIGTIGFCSRLTATGSGRPRRPHIWSRYSTSRCTACRRWIGTSRSLPRAATTSSYSTLVRAPYIKEELALTRFENAKIEHFPLSVPRVVVEFLWSFRAQGQILGSHHREWAGRAE</sequence>
<organism evidence="1 2">
    <name type="scientific">Prorocentrum cordatum</name>
    <dbReference type="NCBI Taxonomy" id="2364126"/>
    <lineage>
        <taxon>Eukaryota</taxon>
        <taxon>Sar</taxon>
        <taxon>Alveolata</taxon>
        <taxon>Dinophyceae</taxon>
        <taxon>Prorocentrales</taxon>
        <taxon>Prorocentraceae</taxon>
        <taxon>Prorocentrum</taxon>
    </lineage>
</organism>
<accession>A0ABN9UFV5</accession>
<protein>
    <submittedName>
        <fullName evidence="1">Uncharacterized protein</fullName>
    </submittedName>
</protein>
<comment type="caution">
    <text evidence="1">The sequence shown here is derived from an EMBL/GenBank/DDBJ whole genome shotgun (WGS) entry which is preliminary data.</text>
</comment>
<name>A0ABN9UFV5_9DINO</name>
<proteinExistence type="predicted"/>
<evidence type="ECO:0000313" key="2">
    <source>
        <dbReference type="Proteomes" id="UP001189429"/>
    </source>
</evidence>
<reference evidence="1" key="1">
    <citation type="submission" date="2023-10" db="EMBL/GenBank/DDBJ databases">
        <authorList>
            <person name="Chen Y."/>
            <person name="Shah S."/>
            <person name="Dougan E. K."/>
            <person name="Thang M."/>
            <person name="Chan C."/>
        </authorList>
    </citation>
    <scope>NUCLEOTIDE SEQUENCE [LARGE SCALE GENOMIC DNA]</scope>
</reference>
<gene>
    <name evidence="1" type="ORF">PCOR1329_LOCUS47800</name>
</gene>